<dbReference type="PANTHER" id="PTHR33420:SF3">
    <property type="entry name" value="FIMBRIAL SUBUNIT ELFA"/>
    <property type="match status" value="1"/>
</dbReference>
<keyword evidence="1 2" id="KW-0732">Signal</keyword>
<accession>A0A4U1I776</accession>
<dbReference type="AlphaFoldDB" id="A0A4U1I776"/>
<feature type="signal peptide" evidence="2">
    <location>
        <begin position="1"/>
        <end position="36"/>
    </location>
</feature>
<dbReference type="PANTHER" id="PTHR33420">
    <property type="entry name" value="FIMBRIAL SUBUNIT ELFA-RELATED"/>
    <property type="match status" value="1"/>
</dbReference>
<reference evidence="4 5" key="1">
    <citation type="submission" date="2019-04" db="EMBL/GenBank/DDBJ databases">
        <title>Trinickia sp. 7GSK02, isolated from subtropical forest soil.</title>
        <authorList>
            <person name="Gao Z.-H."/>
            <person name="Qiu L.-H."/>
        </authorList>
    </citation>
    <scope>NUCLEOTIDE SEQUENCE [LARGE SCALE GENOMIC DNA]</scope>
    <source>
        <strain evidence="4 5">7GSK02</strain>
    </source>
</reference>
<sequence>MRLLREKRRIFGGLARVLQRCLLPLALAAVTPCAYAMDCTASNSTLITMPTLKIAADAPVGATLWSKQSIPFSANCTTNLLSWPGEGYVWRRSLVLSAYGLEFVLTYKGNSGSGAAQIDMGTYISDGTVVSGTVDLTLRKTGATPSSGTVTSGDLYAFTIDGTTDNGKAPHYIRGLSNISFTSYTCDIDTGSRSISVPLGDMREDKFTGIGTTSPDKTFHINLNCTQPSGTYNVALTFNATADSSHAPGVLALTSDANSASGVGIQLLMNGTPVSFNTALSAGVATANTTLSIPMTARYYQTASAVKPGKANGIATFVVSYK</sequence>
<dbReference type="InterPro" id="IPR036937">
    <property type="entry name" value="Adhesion_dom_fimbrial_sf"/>
</dbReference>
<dbReference type="GO" id="GO:0009289">
    <property type="term" value="C:pilus"/>
    <property type="evidence" value="ECO:0007669"/>
    <property type="project" value="InterPro"/>
</dbReference>
<evidence type="ECO:0000259" key="3">
    <source>
        <dbReference type="Pfam" id="PF00419"/>
    </source>
</evidence>
<keyword evidence="5" id="KW-1185">Reference proteome</keyword>
<gene>
    <name evidence="4" type="ORF">FAZ69_09875</name>
</gene>
<evidence type="ECO:0000313" key="5">
    <source>
        <dbReference type="Proteomes" id="UP000305539"/>
    </source>
</evidence>
<dbReference type="InterPro" id="IPR000259">
    <property type="entry name" value="Adhesion_dom_fimbrial"/>
</dbReference>
<dbReference type="EMBL" id="SWJE01000005">
    <property type="protein sequence ID" value="TKC89256.1"/>
    <property type="molecule type" value="Genomic_DNA"/>
</dbReference>
<dbReference type="InterPro" id="IPR050263">
    <property type="entry name" value="Bact_Fimbrial_Adh_Pro"/>
</dbReference>
<evidence type="ECO:0000313" key="4">
    <source>
        <dbReference type="EMBL" id="TKC89256.1"/>
    </source>
</evidence>
<evidence type="ECO:0000256" key="1">
    <source>
        <dbReference type="ARBA" id="ARBA00022729"/>
    </source>
</evidence>
<feature type="chain" id="PRO_5020672022" evidence="2">
    <location>
        <begin position="37"/>
        <end position="322"/>
    </location>
</feature>
<protein>
    <submittedName>
        <fullName evidence="4">Fimbrial protein</fullName>
    </submittedName>
</protein>
<comment type="caution">
    <text evidence="4">The sequence shown here is derived from an EMBL/GenBank/DDBJ whole genome shotgun (WGS) entry which is preliminary data.</text>
</comment>
<dbReference type="SUPFAM" id="SSF49401">
    <property type="entry name" value="Bacterial adhesins"/>
    <property type="match status" value="1"/>
</dbReference>
<dbReference type="Gene3D" id="2.60.40.1090">
    <property type="entry name" value="Fimbrial-type adhesion domain"/>
    <property type="match status" value="1"/>
</dbReference>
<organism evidence="4 5">
    <name type="scientific">Trinickia terrae</name>
    <dbReference type="NCBI Taxonomy" id="2571161"/>
    <lineage>
        <taxon>Bacteria</taxon>
        <taxon>Pseudomonadati</taxon>
        <taxon>Pseudomonadota</taxon>
        <taxon>Betaproteobacteria</taxon>
        <taxon>Burkholderiales</taxon>
        <taxon>Burkholderiaceae</taxon>
        <taxon>Trinickia</taxon>
    </lineage>
</organism>
<dbReference type="Gene3D" id="2.60.40.3310">
    <property type="match status" value="1"/>
</dbReference>
<dbReference type="Proteomes" id="UP000305539">
    <property type="component" value="Unassembled WGS sequence"/>
</dbReference>
<name>A0A4U1I776_9BURK</name>
<dbReference type="InterPro" id="IPR008966">
    <property type="entry name" value="Adhesion_dom_sf"/>
</dbReference>
<dbReference type="OrthoDB" id="8678921at2"/>
<dbReference type="GO" id="GO:0043709">
    <property type="term" value="P:cell adhesion involved in single-species biofilm formation"/>
    <property type="evidence" value="ECO:0007669"/>
    <property type="project" value="TreeGrafter"/>
</dbReference>
<proteinExistence type="predicted"/>
<evidence type="ECO:0000256" key="2">
    <source>
        <dbReference type="SAM" id="SignalP"/>
    </source>
</evidence>
<dbReference type="Pfam" id="PF00419">
    <property type="entry name" value="Fimbrial"/>
    <property type="match status" value="1"/>
</dbReference>
<feature type="domain" description="Fimbrial-type adhesion" evidence="3">
    <location>
        <begin position="184"/>
        <end position="322"/>
    </location>
</feature>